<dbReference type="PANTHER" id="PTHR43056">
    <property type="entry name" value="PEPTIDASE S9 PROLYL OLIGOPEPTIDASE"/>
    <property type="match status" value="1"/>
</dbReference>
<dbReference type="Proteomes" id="UP000582016">
    <property type="component" value="Unassembled WGS sequence"/>
</dbReference>
<dbReference type="InterPro" id="IPR005674">
    <property type="entry name" value="CocE/Ser_esterase"/>
</dbReference>
<dbReference type="NCBIfam" id="TIGR00976">
    <property type="entry name" value="CocE_NonD"/>
    <property type="match status" value="1"/>
</dbReference>
<gene>
    <name evidence="3" type="ORF">FPHYL_13671</name>
</gene>
<dbReference type="InterPro" id="IPR008979">
    <property type="entry name" value="Galactose-bd-like_sf"/>
</dbReference>
<keyword evidence="1" id="KW-0378">Hydrolase</keyword>
<dbReference type="InterPro" id="IPR029058">
    <property type="entry name" value="AB_hydrolase_fold"/>
</dbReference>
<dbReference type="Gene3D" id="3.40.50.1820">
    <property type="entry name" value="alpha/beta hydrolase"/>
    <property type="match status" value="1"/>
</dbReference>
<dbReference type="Pfam" id="PF02129">
    <property type="entry name" value="Peptidase_S15"/>
    <property type="match status" value="1"/>
</dbReference>
<keyword evidence="4" id="KW-1185">Reference proteome</keyword>
<sequence>MAIQFERTSSDVQGYTRIKHELIPMRDGVNLCADLFLPFSASKDGEKVPVICNLGPYGKDVHASSFGLPQTHIYAEMYKNIKPLGPDACFELCDPLIWCQEYGYALLRVDERGIGNSEGRLDPFGLERSFEIQADAVGQDLYDVVEWAAAQSWSNGKVAFSGISYYGMVGYWAAMQKPPHLTCVMSYESACSLYQAVRRGGIYSHNFQSHWYSNTVIPQQRGARDGPRTKEELEADRVDFPNLMSTNEYPGQGCVGFLERIRSLSDIEVPIYLAGNWTDAEVHLPGNIRAFNGVSSKEKWLEMHTGNHLAAFYESEHISMQRKFLDYFLFDKKDNGMLEVPRIRLIQHHGTKTLYHEDETSFPPSDAEETSFYLTSGKQLSLEHPVGEKQQWSYQGYQENMTFALESPFNESFEILGSPYLDLEVSTSVEDMDLFIYLRAIDENGKTVVLEGNHGEPMDSFARGYFRLSHRDEVAKDFDKNRVITQPPVPKSEVVPVLGLVPRELEGPDHSGDLIQRFSEFDSPMDHYKTTAESLGKAIQFVDLVKISSKQAKVGLKSSDKSHLIISLKGSNCGKVRV</sequence>
<dbReference type="PANTHER" id="PTHR43056:SF10">
    <property type="entry name" value="COCE_NOND FAMILY, PUTATIVE (AFU_ORTHOLOGUE AFUA_7G00600)-RELATED"/>
    <property type="match status" value="1"/>
</dbReference>
<dbReference type="InterPro" id="IPR013736">
    <property type="entry name" value="Xaa-Pro_dipept_C"/>
</dbReference>
<feature type="domain" description="Xaa-Pro dipeptidyl-peptidase C-terminal" evidence="2">
    <location>
        <begin position="322"/>
        <end position="506"/>
    </location>
</feature>
<dbReference type="Pfam" id="PF08530">
    <property type="entry name" value="PepX_C"/>
    <property type="match status" value="1"/>
</dbReference>
<comment type="caution">
    <text evidence="3">The sequence shown here is derived from an EMBL/GenBank/DDBJ whole genome shotgun (WGS) entry which is preliminary data.</text>
</comment>
<protein>
    <submittedName>
        <fullName evidence="3">Acyl esterase</fullName>
    </submittedName>
</protein>
<dbReference type="SUPFAM" id="SSF53474">
    <property type="entry name" value="alpha/beta-Hydrolases"/>
    <property type="match status" value="1"/>
</dbReference>
<dbReference type="InterPro" id="IPR050585">
    <property type="entry name" value="Xaa-Pro_dipeptidyl-ppase/CocE"/>
</dbReference>
<dbReference type="InterPro" id="IPR000383">
    <property type="entry name" value="Xaa-Pro-like_dom"/>
</dbReference>
<name>A0A8H5IBP0_9HYPO</name>
<proteinExistence type="predicted"/>
<accession>A0A8H5IBP0</accession>
<evidence type="ECO:0000259" key="2">
    <source>
        <dbReference type="SMART" id="SM00939"/>
    </source>
</evidence>
<evidence type="ECO:0000313" key="4">
    <source>
        <dbReference type="Proteomes" id="UP000582016"/>
    </source>
</evidence>
<dbReference type="EMBL" id="JAAOAQ010000867">
    <property type="protein sequence ID" value="KAF5533067.1"/>
    <property type="molecule type" value="Genomic_DNA"/>
</dbReference>
<dbReference type="GO" id="GO:0008239">
    <property type="term" value="F:dipeptidyl-peptidase activity"/>
    <property type="evidence" value="ECO:0007669"/>
    <property type="project" value="InterPro"/>
</dbReference>
<dbReference type="OrthoDB" id="2578740at2759"/>
<evidence type="ECO:0000256" key="1">
    <source>
        <dbReference type="ARBA" id="ARBA00022801"/>
    </source>
</evidence>
<dbReference type="Gene3D" id="2.60.120.260">
    <property type="entry name" value="Galactose-binding domain-like"/>
    <property type="match status" value="1"/>
</dbReference>
<dbReference type="AlphaFoldDB" id="A0A8H5IBP0"/>
<dbReference type="SUPFAM" id="SSF49785">
    <property type="entry name" value="Galactose-binding domain-like"/>
    <property type="match status" value="1"/>
</dbReference>
<organism evidence="3 4">
    <name type="scientific">Fusarium phyllophilum</name>
    <dbReference type="NCBI Taxonomy" id="47803"/>
    <lineage>
        <taxon>Eukaryota</taxon>
        <taxon>Fungi</taxon>
        <taxon>Dikarya</taxon>
        <taxon>Ascomycota</taxon>
        <taxon>Pezizomycotina</taxon>
        <taxon>Sordariomycetes</taxon>
        <taxon>Hypocreomycetidae</taxon>
        <taxon>Hypocreales</taxon>
        <taxon>Nectriaceae</taxon>
        <taxon>Fusarium</taxon>
        <taxon>Fusarium fujikuroi species complex</taxon>
    </lineage>
</organism>
<dbReference type="SMART" id="SM00939">
    <property type="entry name" value="PepX_C"/>
    <property type="match status" value="1"/>
</dbReference>
<reference evidence="3 4" key="1">
    <citation type="submission" date="2020-05" db="EMBL/GenBank/DDBJ databases">
        <title>Identification and distribution of gene clusters putatively required for synthesis of sphingolipid metabolism inhibitors in phylogenetically diverse species of the filamentous fungus Fusarium.</title>
        <authorList>
            <person name="Kim H.-S."/>
            <person name="Busman M."/>
            <person name="Brown D.W."/>
            <person name="Divon H."/>
            <person name="Uhlig S."/>
            <person name="Proctor R.H."/>
        </authorList>
    </citation>
    <scope>NUCLEOTIDE SEQUENCE [LARGE SCALE GENOMIC DNA]</scope>
    <source>
        <strain evidence="3 4">NRRL 13617</strain>
    </source>
</reference>
<evidence type="ECO:0000313" key="3">
    <source>
        <dbReference type="EMBL" id="KAF5533067.1"/>
    </source>
</evidence>
<dbReference type="Gene3D" id="1.10.3020.20">
    <property type="match status" value="1"/>
</dbReference>